<dbReference type="InterPro" id="IPR025398">
    <property type="entry name" value="DUF4371"/>
</dbReference>
<accession>A0AAD4ZHV0</accession>
<protein>
    <recommendedName>
        <fullName evidence="1">DUF4371 domain-containing protein</fullName>
    </recommendedName>
</protein>
<comment type="caution">
    <text evidence="2">The sequence shown here is derived from an EMBL/GenBank/DDBJ whole genome shotgun (WGS) entry which is preliminary data.</text>
</comment>
<name>A0AAD4ZHV0_PRUDU</name>
<feature type="domain" description="DUF4371" evidence="1">
    <location>
        <begin position="31"/>
        <end position="141"/>
    </location>
</feature>
<dbReference type="PANTHER" id="PTHR45749:SF36">
    <property type="entry name" value="ZINC FINGER MYM-TYPE PROTEIN 1-LIKE"/>
    <property type="match status" value="1"/>
</dbReference>
<dbReference type="Proteomes" id="UP001054821">
    <property type="component" value="Chromosome 2"/>
</dbReference>
<gene>
    <name evidence="2" type="ORF">L3X38_013950</name>
</gene>
<sequence length="167" mass="18614">MSKHSEQARMAYRRCLIASIKCTNFLLRQGNLKLVAPKIQKDIVNACAGETLDVIMSGLKDRFFSVLADEARDVSVKEQMTMLLRYVDDKGHVIERFVGVQHVTDTTSSSLKDAIDTFFFSNGLSFSKLRGQDYDGASNLRTLVAVAKKNIDIASFFTTTNSVVNHV</sequence>
<dbReference type="PANTHER" id="PTHR45749">
    <property type="match status" value="1"/>
</dbReference>
<proteinExistence type="predicted"/>
<keyword evidence="3" id="KW-1185">Reference proteome</keyword>
<dbReference type="Pfam" id="PF14291">
    <property type="entry name" value="DUF4371"/>
    <property type="match status" value="1"/>
</dbReference>
<reference evidence="2 3" key="1">
    <citation type="journal article" date="2022" name="G3 (Bethesda)">
        <title>Whole-genome sequence and methylome profiling of the almond [Prunus dulcis (Mill.) D.A. Webb] cultivar 'Nonpareil'.</title>
        <authorList>
            <person name="D'Amico-Willman K.M."/>
            <person name="Ouma W.Z."/>
            <person name="Meulia T."/>
            <person name="Sideli G.M."/>
            <person name="Gradziel T.M."/>
            <person name="Fresnedo-Ramirez J."/>
        </authorList>
    </citation>
    <scope>NUCLEOTIDE SEQUENCE [LARGE SCALE GENOMIC DNA]</scope>
    <source>
        <strain evidence="2">Clone GOH B32 T37-40</strain>
    </source>
</reference>
<evidence type="ECO:0000313" key="2">
    <source>
        <dbReference type="EMBL" id="KAI5346071.1"/>
    </source>
</evidence>
<dbReference type="EMBL" id="JAJFAZ020000002">
    <property type="protein sequence ID" value="KAI5346071.1"/>
    <property type="molecule type" value="Genomic_DNA"/>
</dbReference>
<evidence type="ECO:0000313" key="3">
    <source>
        <dbReference type="Proteomes" id="UP001054821"/>
    </source>
</evidence>
<dbReference type="AlphaFoldDB" id="A0AAD4ZHV0"/>
<evidence type="ECO:0000259" key="1">
    <source>
        <dbReference type="Pfam" id="PF14291"/>
    </source>
</evidence>
<organism evidence="2 3">
    <name type="scientific">Prunus dulcis</name>
    <name type="common">Almond</name>
    <name type="synonym">Amygdalus dulcis</name>
    <dbReference type="NCBI Taxonomy" id="3755"/>
    <lineage>
        <taxon>Eukaryota</taxon>
        <taxon>Viridiplantae</taxon>
        <taxon>Streptophyta</taxon>
        <taxon>Embryophyta</taxon>
        <taxon>Tracheophyta</taxon>
        <taxon>Spermatophyta</taxon>
        <taxon>Magnoliopsida</taxon>
        <taxon>eudicotyledons</taxon>
        <taxon>Gunneridae</taxon>
        <taxon>Pentapetalae</taxon>
        <taxon>rosids</taxon>
        <taxon>fabids</taxon>
        <taxon>Rosales</taxon>
        <taxon>Rosaceae</taxon>
        <taxon>Amygdaloideae</taxon>
        <taxon>Amygdaleae</taxon>
        <taxon>Prunus</taxon>
    </lineage>
</organism>